<dbReference type="Pfam" id="PF20254">
    <property type="entry name" value="DMFA2_C"/>
    <property type="match status" value="1"/>
</dbReference>
<evidence type="ECO:0000259" key="1">
    <source>
        <dbReference type="Pfam" id="PF20254"/>
    </source>
</evidence>
<organism evidence="2 3">
    <name type="scientific">Mycolicibacterium fluoranthenivorans</name>
    <dbReference type="NCBI Taxonomy" id="258505"/>
    <lineage>
        <taxon>Bacteria</taxon>
        <taxon>Bacillati</taxon>
        <taxon>Actinomycetota</taxon>
        <taxon>Actinomycetes</taxon>
        <taxon>Mycobacteriales</taxon>
        <taxon>Mycobacteriaceae</taxon>
        <taxon>Mycolicibacterium</taxon>
    </lineage>
</organism>
<gene>
    <name evidence="2" type="ORF">HZU40_06195</name>
</gene>
<evidence type="ECO:0000313" key="3">
    <source>
        <dbReference type="Proteomes" id="UP000515498"/>
    </source>
</evidence>
<dbReference type="KEGG" id="mflu:HZU40_06195"/>
<reference evidence="2 3" key="1">
    <citation type="submission" date="2020-07" db="EMBL/GenBank/DDBJ databases">
        <title>Draft genome sequence of four isobutane-metabolizing strains capable of cometabolically degrading diverse ether contaminants.</title>
        <authorList>
            <person name="Chen W."/>
            <person name="Faulkner N."/>
            <person name="Smith C."/>
            <person name="Hyman M."/>
        </authorList>
    </citation>
    <scope>NUCLEOTIDE SEQUENCE [LARGE SCALE GENOMIC DNA]</scope>
    <source>
        <strain evidence="2 3">2A</strain>
    </source>
</reference>
<dbReference type="AlphaFoldDB" id="A0A7G8PHS8"/>
<feature type="domain" description="N,N-dimethylformamidase beta subunit-like C-terminal" evidence="1">
    <location>
        <begin position="1"/>
        <end position="417"/>
    </location>
</feature>
<dbReference type="EMBL" id="CP059894">
    <property type="protein sequence ID" value="QNJ93894.1"/>
    <property type="molecule type" value="Genomic_DNA"/>
</dbReference>
<proteinExistence type="predicted"/>
<accession>A0A7G8PHS8</accession>
<evidence type="ECO:0000313" key="2">
    <source>
        <dbReference type="EMBL" id="QNJ93894.1"/>
    </source>
</evidence>
<dbReference type="InterPro" id="IPR046540">
    <property type="entry name" value="DMFA2_C"/>
</dbReference>
<dbReference type="Proteomes" id="UP000515498">
    <property type="component" value="Chromosome"/>
</dbReference>
<sequence length="438" mass="47683">MPEDWRSGGYVVEFTASDHRGTATQEGFFVLRAGEDRRAAIAFVVATYTWQAYNDWGGGCAYSLDPTSTDLAAGEVPGFSPRLAFDRPWGRGLIRLPVGAPRIALPAAPATGWAPRREQGEWAIANGYSYWSGSAGWAGFDALFARWAERNGYAIDYISQWDLDRDDACLDGYRCVVTVGHDEYWTARGRDVLDRFIEDGGRYARFAGNILWQIRLENSDVQVCFKYAPDADPLARSPDANMRTGAFEGRNIANPPVTTFGANGGRGTYSRMGGASPRGVGGFIVYRNDHWVFSGTDLYYADVLGATVPLVGYEADGVDYTFRRGLPEPTGEDGAPDNLQILALTPGRMAEEDHRQPGAFLEIGDNDLRMVASALYGSDSPENLVALGGGAAVITSMQKGRGEVLCGGSTEWPYGLSQREPMVERVVANVLDRFSAPT</sequence>
<protein>
    <recommendedName>
        <fullName evidence="1">N,N-dimethylformamidase beta subunit-like C-terminal domain-containing protein</fullName>
    </recommendedName>
</protein>
<name>A0A7G8PHS8_9MYCO</name>